<dbReference type="SUPFAM" id="SSF54665">
    <property type="entry name" value="CO dehydrogenase molybdoprotein N-domain-like"/>
    <property type="match status" value="1"/>
</dbReference>
<dbReference type="PANTHER" id="PTHR47495">
    <property type="entry name" value="ALDEHYDE DEHYDROGENASE"/>
    <property type="match status" value="1"/>
</dbReference>
<feature type="domain" description="Aldehyde oxidase/xanthine dehydrogenase a/b hammerhead" evidence="1">
    <location>
        <begin position="227"/>
        <end position="306"/>
    </location>
</feature>
<proteinExistence type="predicted"/>
<dbReference type="Gene3D" id="3.30.365.10">
    <property type="entry name" value="Aldehyde oxidase/xanthine dehydrogenase, molybdopterin binding domain"/>
    <property type="match status" value="4"/>
</dbReference>
<dbReference type="SUPFAM" id="SSF56003">
    <property type="entry name" value="Molybdenum cofactor-binding domain"/>
    <property type="match status" value="2"/>
</dbReference>
<organism evidence="2 3">
    <name type="scientific">Skermanella stibiiresistens SB22</name>
    <dbReference type="NCBI Taxonomy" id="1385369"/>
    <lineage>
        <taxon>Bacteria</taxon>
        <taxon>Pseudomonadati</taxon>
        <taxon>Pseudomonadota</taxon>
        <taxon>Alphaproteobacteria</taxon>
        <taxon>Rhodospirillales</taxon>
        <taxon>Azospirillaceae</taxon>
        <taxon>Skermanella</taxon>
    </lineage>
</organism>
<dbReference type="Pfam" id="PF02738">
    <property type="entry name" value="MoCoBD_1"/>
    <property type="match status" value="1"/>
</dbReference>
<dbReference type="InterPro" id="IPR006311">
    <property type="entry name" value="TAT_signal"/>
</dbReference>
<keyword evidence="3" id="KW-1185">Reference proteome</keyword>
<dbReference type="PIRSF" id="PIRSF036389">
    <property type="entry name" value="IOR_B"/>
    <property type="match status" value="1"/>
</dbReference>
<sequence>MNHLFPNTTQPHTPAIANLSRRGFLGASLGVGAGALVLGVLLPTGFARGQAEGMGAVAPKPGTRVPAFLEINADGTVKLLSPFIEGGQGINTTLAQIVGEELDVDPARFVVECAPPGPDYAIVNGLRLTGGSFSTRSSYAVMRRLGATAREMLIRAAAARLKVQDGELATEDGRVIHASSGRSLAYADLAADALTLKPREDVPLRDPATFRYIRKPVARLDVRDKSTGKAVYAIDQKVDGMLYAAVRHATHFGTEPEGFGNESAVKAMPGVHAVHTLPGAVAVTADSWYRARKAVEALEVRWSKPAPSGLETIAADFSSDGMLAALKSATGKGLSAETEGDTAAAFAKAAKIIGADYDAPYLAHAQLEPPSSIARFNSKGDLEVWLPNQMPELFQAMAAKTAGLQPDRVTIHSPLLGGFFGRHFMYMTANPFPQAILLAKATGRPVKVLWSREEEFLNDALRPLSHSRFRAALDAQGHPTAIEVRTVGEGPIGRWFGAVFKSPLDSSAVEGIIEKPYAIANRGMEFVKVAHPVNIAFWRSVGHSMNDFFYEGFLDEIAEAGGKDPFALRMDLLKDKPRHKALLQAVADLSGGWRRGPYDAPDGNGKGGKRARGVAMASPFGSETATIAEVSIDGGEARVHNLWIAIDPGSIVNPAIVKAQVESAAALGLSSALFEQVVYQDGVRQSSNYDSYPILRRDHMPAVHVRIVESGSPMGGVGEPGLPGVPPAVANAIAAFGNQRIRSLPISKTRLSGV</sequence>
<dbReference type="SMART" id="SM01008">
    <property type="entry name" value="Ald_Xan_dh_C"/>
    <property type="match status" value="1"/>
</dbReference>
<dbReference type="OrthoDB" id="9767994at2"/>
<dbReference type="NCBIfam" id="TIGR01409">
    <property type="entry name" value="TAT_signal_seq"/>
    <property type="match status" value="1"/>
</dbReference>
<comment type="caution">
    <text evidence="2">The sequence shown here is derived from an EMBL/GenBank/DDBJ whole genome shotgun (WGS) entry which is preliminary data.</text>
</comment>
<dbReference type="Pfam" id="PF20256">
    <property type="entry name" value="MoCoBD_2"/>
    <property type="match status" value="2"/>
</dbReference>
<dbReference type="InterPro" id="IPR046867">
    <property type="entry name" value="AldOxase/xan_DH_MoCoBD2"/>
</dbReference>
<dbReference type="EMBL" id="AVFL01000017">
    <property type="protein sequence ID" value="EWY38537.1"/>
    <property type="molecule type" value="Genomic_DNA"/>
</dbReference>
<dbReference type="InterPro" id="IPR036856">
    <property type="entry name" value="Ald_Oxase/Xan_DH_a/b_sf"/>
</dbReference>
<dbReference type="InterPro" id="IPR012368">
    <property type="entry name" value="OxRdtase_Mopterin-bd_su_IorB"/>
</dbReference>
<dbReference type="RefSeq" id="WP_037456655.1">
    <property type="nucleotide sequence ID" value="NZ_AVFL01000017.1"/>
</dbReference>
<accession>W9H1E2</accession>
<dbReference type="Gene3D" id="3.90.1170.50">
    <property type="entry name" value="Aldehyde oxidase/xanthine dehydrogenase, a/b hammerhead"/>
    <property type="match status" value="1"/>
</dbReference>
<dbReference type="InterPro" id="IPR019546">
    <property type="entry name" value="TAT_signal_bac_arc"/>
</dbReference>
<evidence type="ECO:0000259" key="1">
    <source>
        <dbReference type="SMART" id="SM01008"/>
    </source>
</evidence>
<dbReference type="PROSITE" id="PS51318">
    <property type="entry name" value="TAT"/>
    <property type="match status" value="1"/>
</dbReference>
<dbReference type="PANTHER" id="PTHR47495:SF2">
    <property type="entry name" value="ALDEHYDE DEHYDROGENASE"/>
    <property type="match status" value="1"/>
</dbReference>
<dbReference type="InterPro" id="IPR037165">
    <property type="entry name" value="AldOxase/xan_DH_Mopterin-bd_sf"/>
</dbReference>
<dbReference type="Proteomes" id="UP000019486">
    <property type="component" value="Unassembled WGS sequence"/>
</dbReference>
<dbReference type="STRING" id="1385369.N825_12055"/>
<protein>
    <submittedName>
        <fullName evidence="2">Isoquinoline 1-oxidoreductase subunit beta</fullName>
    </submittedName>
</protein>
<dbReference type="InterPro" id="IPR052516">
    <property type="entry name" value="N-heterocyclic_Hydroxylase"/>
</dbReference>
<dbReference type="InterPro" id="IPR008274">
    <property type="entry name" value="AldOxase/xan_DH_MoCoBD1"/>
</dbReference>
<dbReference type="AlphaFoldDB" id="W9H1E2"/>
<dbReference type="InterPro" id="IPR000674">
    <property type="entry name" value="Ald_Oxase/Xan_DH_a/b"/>
</dbReference>
<dbReference type="GO" id="GO:0016491">
    <property type="term" value="F:oxidoreductase activity"/>
    <property type="evidence" value="ECO:0007669"/>
    <property type="project" value="InterPro"/>
</dbReference>
<evidence type="ECO:0000313" key="2">
    <source>
        <dbReference type="EMBL" id="EWY38537.1"/>
    </source>
</evidence>
<name>W9H1E2_9PROT</name>
<evidence type="ECO:0000313" key="3">
    <source>
        <dbReference type="Proteomes" id="UP000019486"/>
    </source>
</evidence>
<gene>
    <name evidence="2" type="ORF">N825_12055</name>
</gene>
<dbReference type="PATRIC" id="fig|1385369.3.peg.4302"/>
<reference evidence="2 3" key="1">
    <citation type="submission" date="2013-08" db="EMBL/GenBank/DDBJ databases">
        <title>The genome sequence of Skermanella stibiiresistens.</title>
        <authorList>
            <person name="Zhu W."/>
            <person name="Wang G."/>
        </authorList>
    </citation>
    <scope>NUCLEOTIDE SEQUENCE [LARGE SCALE GENOMIC DNA]</scope>
    <source>
        <strain evidence="2 3">SB22</strain>
    </source>
</reference>